<protein>
    <recommendedName>
        <fullName evidence="3">F-box domain-containing protein</fullName>
    </recommendedName>
</protein>
<organism evidence="1 2">
    <name type="scientific">Amanita thiersii Skay4041</name>
    <dbReference type="NCBI Taxonomy" id="703135"/>
    <lineage>
        <taxon>Eukaryota</taxon>
        <taxon>Fungi</taxon>
        <taxon>Dikarya</taxon>
        <taxon>Basidiomycota</taxon>
        <taxon>Agaricomycotina</taxon>
        <taxon>Agaricomycetes</taxon>
        <taxon>Agaricomycetidae</taxon>
        <taxon>Agaricales</taxon>
        <taxon>Pluteineae</taxon>
        <taxon>Amanitaceae</taxon>
        <taxon>Amanita</taxon>
    </lineage>
</organism>
<gene>
    <name evidence="1" type="ORF">AMATHDRAFT_49253</name>
</gene>
<evidence type="ECO:0008006" key="3">
    <source>
        <dbReference type="Google" id="ProtNLM"/>
    </source>
</evidence>
<evidence type="ECO:0000313" key="1">
    <source>
        <dbReference type="EMBL" id="PFH48757.1"/>
    </source>
</evidence>
<keyword evidence="2" id="KW-1185">Reference proteome</keyword>
<evidence type="ECO:0000313" key="2">
    <source>
        <dbReference type="Proteomes" id="UP000242287"/>
    </source>
</evidence>
<name>A0A2A9NKH2_9AGAR</name>
<reference evidence="1 2" key="1">
    <citation type="submission" date="2014-02" db="EMBL/GenBank/DDBJ databases">
        <title>Transposable element dynamics among asymbiotic and ectomycorrhizal Amanita fungi.</title>
        <authorList>
            <consortium name="DOE Joint Genome Institute"/>
            <person name="Hess J."/>
            <person name="Skrede I."/>
            <person name="Wolfe B."/>
            <person name="LaButti K."/>
            <person name="Ohm R.A."/>
            <person name="Grigoriev I.V."/>
            <person name="Pringle A."/>
        </authorList>
    </citation>
    <scope>NUCLEOTIDE SEQUENCE [LARGE SCALE GENOMIC DNA]</scope>
    <source>
        <strain evidence="1 2">SKay4041</strain>
    </source>
</reference>
<accession>A0A2A9NKH2</accession>
<dbReference type="EMBL" id="KZ302051">
    <property type="protein sequence ID" value="PFH48757.1"/>
    <property type="molecule type" value="Genomic_DNA"/>
</dbReference>
<sequence length="277" mass="31883">MPQRFACLVDLRFEDSSIGFGTYLDLQVFELPWNHLRILHLIHYPFPLSLILKSLRYCTLLEGLSAHVEKNDIESTSTPDIITNSSLLQLELTFIDVETFSTLIHSLLLPNLITLSLNTVVGFLPWTGEINQLLIERFNILNIQYFLAIHASNSSPLLSLLENAHHLWGLELPGDLDLTQEILDGLSMGTVWPRLTYLYGLSCNGSPMLDMIEKRQKIAAQWKKQIDRDKSQLITPLKEVTLRILRIGESDIDEILERIEILSEVWKLYLYVYDFDT</sequence>
<dbReference type="AlphaFoldDB" id="A0A2A9NKH2"/>
<dbReference type="Proteomes" id="UP000242287">
    <property type="component" value="Unassembled WGS sequence"/>
</dbReference>
<proteinExistence type="predicted"/>